<protein>
    <recommendedName>
        <fullName evidence="3 8">Inositol-pentakisphosphate 2-kinase</fullName>
        <ecNumber evidence="2 8">2.7.1.158</ecNumber>
    </recommendedName>
</protein>
<evidence type="ECO:0000313" key="11">
    <source>
        <dbReference type="Proteomes" id="UP000823405"/>
    </source>
</evidence>
<keyword evidence="6 8" id="KW-0418">Kinase</keyword>
<dbReference type="InterPro" id="IPR043001">
    <property type="entry name" value="IP5_2-K_N_lobe"/>
</dbReference>
<evidence type="ECO:0000256" key="5">
    <source>
        <dbReference type="ARBA" id="ARBA00022741"/>
    </source>
</evidence>
<organism evidence="10 11">
    <name type="scientific">Linnemannia gamsii</name>
    <dbReference type="NCBI Taxonomy" id="64522"/>
    <lineage>
        <taxon>Eukaryota</taxon>
        <taxon>Fungi</taxon>
        <taxon>Fungi incertae sedis</taxon>
        <taxon>Mucoromycota</taxon>
        <taxon>Mortierellomycotina</taxon>
        <taxon>Mortierellomycetes</taxon>
        <taxon>Mortierellales</taxon>
        <taxon>Mortierellaceae</taxon>
        <taxon>Linnemannia</taxon>
    </lineage>
</organism>
<evidence type="ECO:0000256" key="4">
    <source>
        <dbReference type="ARBA" id="ARBA00022679"/>
    </source>
</evidence>
<keyword evidence="4 8" id="KW-0808">Transferase</keyword>
<comment type="function">
    <text evidence="8">Phosphorylates Ins(1,3,4,5,6)P5 at position 2 to form Ins(1,2,3,4,5,6)P6 (InsP6 or phytate).</text>
</comment>
<evidence type="ECO:0000256" key="3">
    <source>
        <dbReference type="ARBA" id="ARBA00014846"/>
    </source>
</evidence>
<comment type="catalytic activity">
    <reaction evidence="1 8">
        <text>1D-myo-inositol 1,3,4,5,6-pentakisphosphate + ATP = 1D-myo-inositol hexakisphosphate + ADP + H(+)</text>
        <dbReference type="Rhea" id="RHEA:20313"/>
        <dbReference type="ChEBI" id="CHEBI:15378"/>
        <dbReference type="ChEBI" id="CHEBI:30616"/>
        <dbReference type="ChEBI" id="CHEBI:57733"/>
        <dbReference type="ChEBI" id="CHEBI:58130"/>
        <dbReference type="ChEBI" id="CHEBI:456216"/>
        <dbReference type="EC" id="2.7.1.158"/>
    </reaction>
</comment>
<dbReference type="Gene3D" id="3.30.200.110">
    <property type="entry name" value="Inositol-pentakisphosphate 2-kinase, N-lobe"/>
    <property type="match status" value="1"/>
</dbReference>
<gene>
    <name evidence="10" type="primary">IPK1</name>
    <name evidence="10" type="ORF">BGZ97_011316</name>
</gene>
<name>A0A9P6UUH3_9FUNG</name>
<evidence type="ECO:0000313" key="10">
    <source>
        <dbReference type="EMBL" id="KAG0321435.1"/>
    </source>
</evidence>
<dbReference type="OrthoDB" id="272370at2759"/>
<reference evidence="10" key="1">
    <citation type="journal article" date="2020" name="Fungal Divers.">
        <title>Resolving the Mortierellaceae phylogeny through synthesis of multi-gene phylogenetics and phylogenomics.</title>
        <authorList>
            <person name="Vandepol N."/>
            <person name="Liber J."/>
            <person name="Desiro A."/>
            <person name="Na H."/>
            <person name="Kennedy M."/>
            <person name="Barry K."/>
            <person name="Grigoriev I.V."/>
            <person name="Miller A.N."/>
            <person name="O'Donnell K."/>
            <person name="Stajich J.E."/>
            <person name="Bonito G."/>
        </authorList>
    </citation>
    <scope>NUCLEOTIDE SEQUENCE</scope>
    <source>
        <strain evidence="10">NVP60</strain>
    </source>
</reference>
<feature type="region of interest" description="Disordered" evidence="9">
    <location>
        <begin position="243"/>
        <end position="279"/>
    </location>
</feature>
<feature type="compositionally biased region" description="Acidic residues" evidence="9">
    <location>
        <begin position="269"/>
        <end position="279"/>
    </location>
</feature>
<dbReference type="PANTHER" id="PTHR14456:SF2">
    <property type="entry name" value="INOSITOL-PENTAKISPHOSPHATE 2-KINASE"/>
    <property type="match status" value="1"/>
</dbReference>
<evidence type="ECO:0000256" key="7">
    <source>
        <dbReference type="ARBA" id="ARBA00022840"/>
    </source>
</evidence>
<dbReference type="EMBL" id="JAAAIN010000063">
    <property type="protein sequence ID" value="KAG0321435.1"/>
    <property type="molecule type" value="Genomic_DNA"/>
</dbReference>
<feature type="compositionally biased region" description="Low complexity" evidence="9">
    <location>
        <begin position="246"/>
        <end position="259"/>
    </location>
</feature>
<keyword evidence="5 8" id="KW-0547">Nucleotide-binding</keyword>
<dbReference type="AlphaFoldDB" id="A0A9P6UUH3"/>
<comment type="caution">
    <text evidence="10">The sequence shown here is derived from an EMBL/GenBank/DDBJ whole genome shotgun (WGS) entry which is preliminary data.</text>
</comment>
<proteinExistence type="predicted"/>
<dbReference type="Pfam" id="PF06090">
    <property type="entry name" value="Ins_P5_2-kin"/>
    <property type="match status" value="1"/>
</dbReference>
<keyword evidence="11" id="KW-1185">Reference proteome</keyword>
<evidence type="ECO:0000256" key="2">
    <source>
        <dbReference type="ARBA" id="ARBA00012023"/>
    </source>
</evidence>
<sequence length="500" mass="56306">MATILELYRVDYWKYRAEGNANIVLQYIGPHSRFRNTVLRLRKADRLDDSKAGLEGTNFGVDTITMKNLTKESHFATEVIGLLLGQQFVEQLIAVALPPGFLSSLALAMEPSRPESRRQKGVDLAQSVGFLALDHTRFIKPSPGQSDIAVEIKPKWGFLTKSAFLRNDQDIKRRKCRFCMYQHQKIKTGQEGSLSKYCPIDLFSGTELMVQDALDSLVDTPQNNLRLFMDGIQHPVSRESMTQCLSEISTSTSSQTQEQQQKRKPQCIEGDDPLDYEENDSWPVRLTEVLTQILIESPLLKRLGRLQQALDSLDVETVHRLYTYLIEHDSAPLPEPSVEEFLKTAEAFMDRTDMDAMMAEDQEAFETHNAAGLGFEPEDDLEDLPESLKLHFIREFLLSATLKDCSILVTIQRDASAAVGVTTANTTSSSKLEVDAGSPEFHEACHRIKVKEEMFVYKITCIDLDPKKMTSVPMYVKKDRTIVGHYLATVGDREAACGAN</sequence>
<dbReference type="GO" id="GO:0005634">
    <property type="term" value="C:nucleus"/>
    <property type="evidence" value="ECO:0007669"/>
    <property type="project" value="TreeGrafter"/>
</dbReference>
<dbReference type="InterPro" id="IPR009286">
    <property type="entry name" value="Ins_P5_2-kin"/>
</dbReference>
<keyword evidence="7 8" id="KW-0067">ATP-binding</keyword>
<evidence type="ECO:0000256" key="1">
    <source>
        <dbReference type="ARBA" id="ARBA00001774"/>
    </source>
</evidence>
<evidence type="ECO:0000256" key="9">
    <source>
        <dbReference type="SAM" id="MobiDB-lite"/>
    </source>
</evidence>
<dbReference type="EC" id="2.7.1.158" evidence="2 8"/>
<dbReference type="GO" id="GO:0035299">
    <property type="term" value="F:inositol-1,3,4,5,6-pentakisphosphate 2-kinase activity"/>
    <property type="evidence" value="ECO:0007669"/>
    <property type="project" value="UniProtKB-EC"/>
</dbReference>
<evidence type="ECO:0000256" key="6">
    <source>
        <dbReference type="ARBA" id="ARBA00022777"/>
    </source>
</evidence>
<comment type="domain">
    <text evidence="8">The EXKPK motif is conserved in inositol-pentakisphosphate 2-kinases of both family 1 and 2.</text>
</comment>
<dbReference type="Proteomes" id="UP000823405">
    <property type="component" value="Unassembled WGS sequence"/>
</dbReference>
<dbReference type="PANTHER" id="PTHR14456">
    <property type="entry name" value="INOSITOL POLYPHOSPHATE KINASE 1"/>
    <property type="match status" value="1"/>
</dbReference>
<accession>A0A9P6UUH3</accession>
<dbReference type="GO" id="GO:0032958">
    <property type="term" value="P:inositol phosphate biosynthetic process"/>
    <property type="evidence" value="ECO:0007669"/>
    <property type="project" value="TreeGrafter"/>
</dbReference>
<dbReference type="GO" id="GO:0005524">
    <property type="term" value="F:ATP binding"/>
    <property type="evidence" value="ECO:0007669"/>
    <property type="project" value="UniProtKB-KW"/>
</dbReference>
<evidence type="ECO:0000256" key="8">
    <source>
        <dbReference type="RuleBase" id="RU364126"/>
    </source>
</evidence>